<reference evidence="3 4" key="1">
    <citation type="journal article" date="2017" name="Front. Microbiol.">
        <title>Comparative Genomic Analysis of the Class Epsilonproteobacteria and Proposed Reclassification to Epsilonbacteraeota (phyl. nov.).</title>
        <authorList>
            <person name="Waite D.W."/>
            <person name="Vanwonterghem I."/>
            <person name="Rinke C."/>
            <person name="Parks D.H."/>
            <person name="Zhang Y."/>
            <person name="Takai K."/>
            <person name="Sievert S.M."/>
            <person name="Simon J."/>
            <person name="Campbell B.J."/>
            <person name="Hanson T.E."/>
            <person name="Woyke T."/>
            <person name="Klotz M.G."/>
            <person name="Hugenholtz P."/>
        </authorList>
    </citation>
    <scope>NUCLEOTIDE SEQUENCE [LARGE SCALE GENOMIC DNA]</scope>
    <source>
        <strain evidence="3">UBA12443</strain>
    </source>
</reference>
<keyword evidence="1" id="KW-0175">Coiled coil</keyword>
<evidence type="ECO:0000256" key="1">
    <source>
        <dbReference type="SAM" id="Coils"/>
    </source>
</evidence>
<gene>
    <name evidence="3" type="ORF">CFH83_09655</name>
</gene>
<keyword evidence="2" id="KW-1133">Transmembrane helix</keyword>
<name>A0A2D3WBC1_9BACT</name>
<dbReference type="AlphaFoldDB" id="A0A2D3WBC1"/>
<evidence type="ECO:0000256" key="2">
    <source>
        <dbReference type="SAM" id="Phobius"/>
    </source>
</evidence>
<protein>
    <submittedName>
        <fullName evidence="3">Uncharacterized protein</fullName>
    </submittedName>
</protein>
<evidence type="ECO:0000313" key="4">
    <source>
        <dbReference type="Proteomes" id="UP000228859"/>
    </source>
</evidence>
<feature type="coiled-coil region" evidence="1">
    <location>
        <begin position="49"/>
        <end position="102"/>
    </location>
</feature>
<keyword evidence="2" id="KW-0812">Transmembrane</keyword>
<accession>A0A2D3WBC1</accession>
<sequence length="102" mass="11468">MNQDNTLSFVLGAALGGIAGYYLFKHQDQIVDKIHELEGNLNIDHNTLIDKAKSKLDTLTQSVQSTIERYTHGSEDKSADEITAIMAELAKLREEVRELRTH</sequence>
<evidence type="ECO:0000313" key="3">
    <source>
        <dbReference type="EMBL" id="DAB37718.1"/>
    </source>
</evidence>
<organism evidence="3 4">
    <name type="scientific">Sulfuricurvum kujiense</name>
    <dbReference type="NCBI Taxonomy" id="148813"/>
    <lineage>
        <taxon>Bacteria</taxon>
        <taxon>Pseudomonadati</taxon>
        <taxon>Campylobacterota</taxon>
        <taxon>Epsilonproteobacteria</taxon>
        <taxon>Campylobacterales</taxon>
        <taxon>Sulfurimonadaceae</taxon>
        <taxon>Sulfuricurvum</taxon>
    </lineage>
</organism>
<comment type="caution">
    <text evidence="3">The sequence shown here is derived from an EMBL/GenBank/DDBJ whole genome shotgun (WGS) entry which is preliminary data.</text>
</comment>
<dbReference type="EMBL" id="DLUI01000140">
    <property type="protein sequence ID" value="DAB37718.1"/>
    <property type="molecule type" value="Genomic_DNA"/>
</dbReference>
<proteinExistence type="predicted"/>
<feature type="transmembrane region" description="Helical" evidence="2">
    <location>
        <begin position="6"/>
        <end position="24"/>
    </location>
</feature>
<dbReference type="Proteomes" id="UP000228859">
    <property type="component" value="Unassembled WGS sequence"/>
</dbReference>
<dbReference type="RefSeq" id="WP_294893912.1">
    <property type="nucleotide sequence ID" value="NZ_DLUI01000140.1"/>
</dbReference>
<keyword evidence="2" id="KW-0472">Membrane</keyword>